<proteinExistence type="predicted"/>
<dbReference type="EMBL" id="JABBPN010000004">
    <property type="protein sequence ID" value="NMO95576.1"/>
    <property type="molecule type" value="Genomic_DNA"/>
</dbReference>
<evidence type="ECO:0000313" key="1">
    <source>
        <dbReference type="EMBL" id="NMO95576.1"/>
    </source>
</evidence>
<reference evidence="1 2" key="1">
    <citation type="submission" date="2020-04" db="EMBL/GenBank/DDBJ databases">
        <title>Paenibacillus algicola sp. nov., a novel marine bacterium producing alginate lyase.</title>
        <authorList>
            <person name="Huang H."/>
        </authorList>
    </citation>
    <scope>NUCLEOTIDE SEQUENCE [LARGE SCALE GENOMIC DNA]</scope>
    <source>
        <strain evidence="1 2">L7-75</strain>
    </source>
</reference>
<comment type="caution">
    <text evidence="1">The sequence shown here is derived from an EMBL/GenBank/DDBJ whole genome shotgun (WGS) entry which is preliminary data.</text>
</comment>
<name>A0A848M4P1_PAELE</name>
<keyword evidence="2" id="KW-1185">Reference proteome</keyword>
<dbReference type="Proteomes" id="UP000565468">
    <property type="component" value="Unassembled WGS sequence"/>
</dbReference>
<protein>
    <submittedName>
        <fullName evidence="1">Uncharacterized protein</fullName>
    </submittedName>
</protein>
<organism evidence="1 2">
    <name type="scientific">Paenibacillus lemnae</name>
    <dbReference type="NCBI Taxonomy" id="1330551"/>
    <lineage>
        <taxon>Bacteria</taxon>
        <taxon>Bacillati</taxon>
        <taxon>Bacillota</taxon>
        <taxon>Bacilli</taxon>
        <taxon>Bacillales</taxon>
        <taxon>Paenibacillaceae</taxon>
        <taxon>Paenibacillus</taxon>
    </lineage>
</organism>
<evidence type="ECO:0000313" key="2">
    <source>
        <dbReference type="Proteomes" id="UP000565468"/>
    </source>
</evidence>
<dbReference type="AlphaFoldDB" id="A0A848M4P1"/>
<dbReference type="RefSeq" id="WP_169504343.1">
    <property type="nucleotide sequence ID" value="NZ_JABBPN010000004.1"/>
</dbReference>
<gene>
    <name evidence="1" type="ORF">HII30_07230</name>
</gene>
<accession>A0A848M4P1</accession>
<sequence>MNSEILLELNELLQAERELTALLSKLRADEQEARVMYSRLQDWRGQSANVLRDQIELFFSELSRRIHQIELEKMELVRYVQHMRQVDGAS</sequence>